<organism evidence="2 3">
    <name type="scientific">Planoprotostelium fungivorum</name>
    <dbReference type="NCBI Taxonomy" id="1890364"/>
    <lineage>
        <taxon>Eukaryota</taxon>
        <taxon>Amoebozoa</taxon>
        <taxon>Evosea</taxon>
        <taxon>Variosea</taxon>
        <taxon>Cavosteliida</taxon>
        <taxon>Cavosteliaceae</taxon>
        <taxon>Planoprotostelium</taxon>
    </lineage>
</organism>
<dbReference type="Proteomes" id="UP000241769">
    <property type="component" value="Unassembled WGS sequence"/>
</dbReference>
<dbReference type="AlphaFoldDB" id="A0A2P6N718"/>
<reference evidence="2 3" key="1">
    <citation type="journal article" date="2018" name="Genome Biol. Evol.">
        <title>Multiple Roots of Fruiting Body Formation in Amoebozoa.</title>
        <authorList>
            <person name="Hillmann F."/>
            <person name="Forbes G."/>
            <person name="Novohradska S."/>
            <person name="Ferling I."/>
            <person name="Riege K."/>
            <person name="Groth M."/>
            <person name="Westermann M."/>
            <person name="Marz M."/>
            <person name="Spaller T."/>
            <person name="Winckler T."/>
            <person name="Schaap P."/>
            <person name="Glockner G."/>
        </authorList>
    </citation>
    <scope>NUCLEOTIDE SEQUENCE [LARGE SCALE GENOMIC DNA]</scope>
    <source>
        <strain evidence="2 3">Jena</strain>
    </source>
</reference>
<comment type="caution">
    <text evidence="2">The sequence shown here is derived from an EMBL/GenBank/DDBJ whole genome shotgun (WGS) entry which is preliminary data.</text>
</comment>
<dbReference type="InParanoid" id="A0A2P6N718"/>
<protein>
    <submittedName>
        <fullName evidence="2">Uncharacterized protein</fullName>
    </submittedName>
</protein>
<evidence type="ECO:0000256" key="1">
    <source>
        <dbReference type="SAM" id="MobiDB-lite"/>
    </source>
</evidence>
<gene>
    <name evidence="2" type="ORF">PROFUN_12614</name>
</gene>
<evidence type="ECO:0000313" key="3">
    <source>
        <dbReference type="Proteomes" id="UP000241769"/>
    </source>
</evidence>
<feature type="region of interest" description="Disordered" evidence="1">
    <location>
        <begin position="47"/>
        <end position="67"/>
    </location>
</feature>
<feature type="compositionally biased region" description="Basic and acidic residues" evidence="1">
    <location>
        <begin position="47"/>
        <end position="56"/>
    </location>
</feature>
<evidence type="ECO:0000313" key="2">
    <source>
        <dbReference type="EMBL" id="PRP79752.1"/>
    </source>
</evidence>
<name>A0A2P6N718_9EUKA</name>
<accession>A0A2P6N718</accession>
<dbReference type="EMBL" id="MDYQ01000172">
    <property type="protein sequence ID" value="PRP79752.1"/>
    <property type="molecule type" value="Genomic_DNA"/>
</dbReference>
<keyword evidence="3" id="KW-1185">Reference proteome</keyword>
<sequence>MIFSQLSSHFIFGAKTTQTTTTLTTSLSSLEISRALVSSWLSKARGVEREGPHHDTANSGLTPRFLSGTLSSTQKSVLSYERI</sequence>
<proteinExistence type="predicted"/>